<keyword evidence="1" id="KW-1133">Transmembrane helix</keyword>
<keyword evidence="1" id="KW-0812">Transmembrane</keyword>
<gene>
    <name evidence="2" type="ORF">DARMORV10_A05P04700.1</name>
</gene>
<dbReference type="PANTHER" id="PTHR21192:SF4">
    <property type="entry name" value="NADH DEHYDROGENASE [UBIQUINONE] 1 ALPHA SUBCOMPLEX ASSEMBLY FACTOR 3"/>
    <property type="match status" value="1"/>
</dbReference>
<organism evidence="2">
    <name type="scientific">Brassica napus</name>
    <name type="common">Rape</name>
    <dbReference type="NCBI Taxonomy" id="3708"/>
    <lineage>
        <taxon>Eukaryota</taxon>
        <taxon>Viridiplantae</taxon>
        <taxon>Streptophyta</taxon>
        <taxon>Embryophyta</taxon>
        <taxon>Tracheophyta</taxon>
        <taxon>Spermatophyta</taxon>
        <taxon>Magnoliopsida</taxon>
        <taxon>eudicotyledons</taxon>
        <taxon>Gunneridae</taxon>
        <taxon>Pentapetalae</taxon>
        <taxon>rosids</taxon>
        <taxon>malvids</taxon>
        <taxon>Brassicales</taxon>
        <taxon>Brassicaceae</taxon>
        <taxon>Brassiceae</taxon>
        <taxon>Brassica</taxon>
    </lineage>
</organism>
<proteinExistence type="predicted"/>
<dbReference type="InterPro" id="IPR007523">
    <property type="entry name" value="NDUFAF3/AAMDC"/>
</dbReference>
<accession>A0A816T9U0</accession>
<dbReference type="PANTHER" id="PTHR21192">
    <property type="entry name" value="NUCLEAR PROTEIN E3-3"/>
    <property type="match status" value="1"/>
</dbReference>
<name>A0A816T9U0_BRANA</name>
<dbReference type="Gene3D" id="3.40.1230.10">
    <property type="entry name" value="MTH938-like"/>
    <property type="match status" value="1"/>
</dbReference>
<feature type="transmembrane region" description="Helical" evidence="1">
    <location>
        <begin position="29"/>
        <end position="49"/>
    </location>
</feature>
<dbReference type="SUPFAM" id="SSF64076">
    <property type="entry name" value="MTH938-like"/>
    <property type="match status" value="1"/>
</dbReference>
<dbReference type="Pfam" id="PF04430">
    <property type="entry name" value="DUF498"/>
    <property type="match status" value="1"/>
</dbReference>
<dbReference type="InterPro" id="IPR036748">
    <property type="entry name" value="MTH938-like_sf"/>
</dbReference>
<dbReference type="Proteomes" id="UP001295469">
    <property type="component" value="Chromosome A05"/>
</dbReference>
<evidence type="ECO:0000256" key="1">
    <source>
        <dbReference type="SAM" id="Phobius"/>
    </source>
</evidence>
<protein>
    <submittedName>
        <fullName evidence="2">(rape) hypothetical protein</fullName>
    </submittedName>
</protein>
<evidence type="ECO:0000313" key="2">
    <source>
        <dbReference type="EMBL" id="CAF2094238.1"/>
    </source>
</evidence>
<sequence length="106" mass="11696">MSIQDSNITSNSNTRVQRDEFHTKVACSVIYYICILLSCVSFISELLIVGCGRNIHPVTPEVRQFVKSIDMKLETVDSRNAASTYNILNEEGRVVAAALLPYGVAS</sequence>
<dbReference type="EMBL" id="HG994359">
    <property type="protein sequence ID" value="CAF2094238.1"/>
    <property type="molecule type" value="Genomic_DNA"/>
</dbReference>
<reference evidence="2" key="1">
    <citation type="submission" date="2021-01" db="EMBL/GenBank/DDBJ databases">
        <authorList>
            <consortium name="Genoscope - CEA"/>
            <person name="William W."/>
        </authorList>
    </citation>
    <scope>NUCLEOTIDE SEQUENCE</scope>
</reference>
<keyword evidence="1" id="KW-0472">Membrane</keyword>
<dbReference type="AlphaFoldDB" id="A0A816T9U0"/>